<dbReference type="GO" id="GO:0003677">
    <property type="term" value="F:DNA binding"/>
    <property type="evidence" value="ECO:0007669"/>
    <property type="project" value="InterPro"/>
</dbReference>
<reference evidence="2" key="1">
    <citation type="submission" date="2019-10" db="EMBL/GenBank/DDBJ databases">
        <title>Lactobacillus agilis SY212 Whole Genome Sequencing Project.</title>
        <authorList>
            <person name="Suzuki S."/>
            <person name="Endo A."/>
            <person name="Maeno S."/>
            <person name="Shiwa Y."/>
            <person name="Matsutani M."/>
            <person name="Kajikawa A."/>
        </authorList>
    </citation>
    <scope>NUCLEOTIDE SEQUENCE</scope>
    <source>
        <strain evidence="2">SY212</strain>
    </source>
</reference>
<proteinExistence type="predicted"/>
<dbReference type="InterPro" id="IPR002559">
    <property type="entry name" value="Transposase_11"/>
</dbReference>
<evidence type="ECO:0000259" key="1">
    <source>
        <dbReference type="Pfam" id="PF01609"/>
    </source>
</evidence>
<sequence>MDAISIKYEGAKEHNNPVLKRTRRLIETTFSKLTAAGSEHTCTRSLAGLRAQIESIIMAHNLRILGNGNVTN</sequence>
<dbReference type="EMBL" id="BLAM01000192">
    <property type="protein sequence ID" value="GET06976.1"/>
    <property type="molecule type" value="Genomic_DNA"/>
</dbReference>
<comment type="caution">
    <text evidence="2">The sequence shown here is derived from an EMBL/GenBank/DDBJ whole genome shotgun (WGS) entry which is preliminary data.</text>
</comment>
<dbReference type="GO" id="GO:0004803">
    <property type="term" value="F:transposase activity"/>
    <property type="evidence" value="ECO:0007669"/>
    <property type="project" value="InterPro"/>
</dbReference>
<dbReference type="GO" id="GO:0006313">
    <property type="term" value="P:DNA transposition"/>
    <property type="evidence" value="ECO:0007669"/>
    <property type="project" value="InterPro"/>
</dbReference>
<protein>
    <recommendedName>
        <fullName evidence="1">Transposase IS4-like domain-containing protein</fullName>
    </recommendedName>
</protein>
<feature type="domain" description="Transposase IS4-like" evidence="1">
    <location>
        <begin position="17"/>
        <end position="62"/>
    </location>
</feature>
<dbReference type="AlphaFoldDB" id="A0A6F9XNZ3"/>
<dbReference type="Proteomes" id="UP000494265">
    <property type="component" value="Unassembled WGS sequence"/>
</dbReference>
<organism evidence="2">
    <name type="scientific">Ligilactobacillus agilis</name>
    <dbReference type="NCBI Taxonomy" id="1601"/>
    <lineage>
        <taxon>Bacteria</taxon>
        <taxon>Bacillati</taxon>
        <taxon>Bacillota</taxon>
        <taxon>Bacilli</taxon>
        <taxon>Lactobacillales</taxon>
        <taxon>Lactobacillaceae</taxon>
        <taxon>Ligilactobacillus</taxon>
    </lineage>
</organism>
<dbReference type="Pfam" id="PF01609">
    <property type="entry name" value="DDE_Tnp_1"/>
    <property type="match status" value="1"/>
</dbReference>
<name>A0A6F9XNZ3_9LACO</name>
<gene>
    <name evidence="2" type="ORF">SY212_20060</name>
</gene>
<dbReference type="RefSeq" id="WP_172585166.1">
    <property type="nucleotide sequence ID" value="NZ_BLAM01000192.1"/>
</dbReference>
<evidence type="ECO:0000313" key="2">
    <source>
        <dbReference type="EMBL" id="GET06976.1"/>
    </source>
</evidence>
<accession>A0A6F9XNZ3</accession>